<feature type="domain" description="Cytidylate kinase" evidence="10">
    <location>
        <begin position="114"/>
        <end position="323"/>
    </location>
</feature>
<name>A0A7J6LD36_PEROL</name>
<dbReference type="Pfam" id="PF02224">
    <property type="entry name" value="Cytidylate_kin"/>
    <property type="match status" value="1"/>
</dbReference>
<evidence type="ECO:0000256" key="1">
    <source>
        <dbReference type="ARBA" id="ARBA00009427"/>
    </source>
</evidence>
<dbReference type="InterPro" id="IPR011994">
    <property type="entry name" value="Cytidylate_kinase_dom"/>
</dbReference>
<dbReference type="SUPFAM" id="SSF52540">
    <property type="entry name" value="P-loop containing nucleoside triphosphate hydrolases"/>
    <property type="match status" value="1"/>
</dbReference>
<keyword evidence="3" id="KW-0808">Transferase</keyword>
<evidence type="ECO:0000259" key="10">
    <source>
        <dbReference type="Pfam" id="PF02224"/>
    </source>
</evidence>
<dbReference type="Proteomes" id="UP000570595">
    <property type="component" value="Unassembled WGS sequence"/>
</dbReference>
<comment type="caution">
    <text evidence="11">The sequence shown here is derived from an EMBL/GenBank/DDBJ whole genome shotgun (WGS) entry which is preliminary data.</text>
</comment>
<evidence type="ECO:0000313" key="11">
    <source>
        <dbReference type="EMBL" id="KAF4657093.1"/>
    </source>
</evidence>
<evidence type="ECO:0000256" key="6">
    <source>
        <dbReference type="ARBA" id="ARBA00022840"/>
    </source>
</evidence>
<dbReference type="GO" id="GO:0036431">
    <property type="term" value="F:dCMP kinase activity"/>
    <property type="evidence" value="ECO:0007669"/>
    <property type="project" value="InterPro"/>
</dbReference>
<proteinExistence type="inferred from homology"/>
<evidence type="ECO:0000256" key="9">
    <source>
        <dbReference type="SAM" id="Phobius"/>
    </source>
</evidence>
<dbReference type="InterPro" id="IPR027417">
    <property type="entry name" value="P-loop_NTPase"/>
</dbReference>
<keyword evidence="9" id="KW-0472">Membrane</keyword>
<dbReference type="GO" id="GO:0005524">
    <property type="term" value="F:ATP binding"/>
    <property type="evidence" value="ECO:0007669"/>
    <property type="project" value="UniProtKB-KW"/>
</dbReference>
<evidence type="ECO:0000256" key="2">
    <source>
        <dbReference type="ARBA" id="ARBA00012906"/>
    </source>
</evidence>
<evidence type="ECO:0000256" key="8">
    <source>
        <dbReference type="ARBA" id="ARBA00048478"/>
    </source>
</evidence>
<keyword evidence="5" id="KW-0418">Kinase</keyword>
<dbReference type="HAMAP" id="MF_00238">
    <property type="entry name" value="Cytidyl_kinase_type1"/>
    <property type="match status" value="1"/>
</dbReference>
<dbReference type="EMBL" id="JABAHT010000371">
    <property type="protein sequence ID" value="KAF4657093.1"/>
    <property type="molecule type" value="Genomic_DNA"/>
</dbReference>
<gene>
    <name evidence="11" type="ORF">FOZ61_006498</name>
</gene>
<dbReference type="EC" id="2.7.4.25" evidence="2"/>
<comment type="catalytic activity">
    <reaction evidence="7">
        <text>dCMP + ATP = dCDP + ADP</text>
        <dbReference type="Rhea" id="RHEA:25094"/>
        <dbReference type="ChEBI" id="CHEBI:30616"/>
        <dbReference type="ChEBI" id="CHEBI:57566"/>
        <dbReference type="ChEBI" id="CHEBI:58593"/>
        <dbReference type="ChEBI" id="CHEBI:456216"/>
        <dbReference type="EC" id="2.7.4.25"/>
    </reaction>
</comment>
<comment type="similarity">
    <text evidence="1">Belongs to the cytidylate kinase family. Type 1 subfamily.</text>
</comment>
<keyword evidence="9" id="KW-1133">Transmembrane helix</keyword>
<keyword evidence="6" id="KW-0067">ATP-binding</keyword>
<feature type="transmembrane region" description="Helical" evidence="9">
    <location>
        <begin position="20"/>
        <end position="38"/>
    </location>
</feature>
<evidence type="ECO:0000256" key="3">
    <source>
        <dbReference type="ARBA" id="ARBA00022679"/>
    </source>
</evidence>
<keyword evidence="4" id="KW-0547">Nucleotide-binding</keyword>
<evidence type="ECO:0000256" key="7">
    <source>
        <dbReference type="ARBA" id="ARBA00047615"/>
    </source>
</evidence>
<organism evidence="11 12">
    <name type="scientific">Perkinsus olseni</name>
    <name type="common">Perkinsus atlanticus</name>
    <dbReference type="NCBI Taxonomy" id="32597"/>
    <lineage>
        <taxon>Eukaryota</taxon>
        <taxon>Sar</taxon>
        <taxon>Alveolata</taxon>
        <taxon>Perkinsozoa</taxon>
        <taxon>Perkinsea</taxon>
        <taxon>Perkinsida</taxon>
        <taxon>Perkinsidae</taxon>
        <taxon>Perkinsus</taxon>
    </lineage>
</organism>
<sequence length="335" mass="36465">MALASPSRDQKGRHSRRGGIILIALAIVCITHFQRFVLTQVSRSPETAAMPNAHLPPAASGALRGVVSAAQQQPKYSLHISPTWLLAPIMAGIVITGLSLRKRFIPKRKKTFTIAIDGPAGSGKSAVAEMLADRLSGFTKLDSGALYRSIALFVNEGDIKGGIESLANETIRALLDQVIFTDDKRVFVGNRDITDAIRSPPISLLTAKVAQIPQVRAAVVGSLRNRAQNSKEGVVIEGRDTGSVVFPDAEVKVYLDASAEERAHRRQRQIGGDFARTLADIKARDQADFSRKLDPLRVADGAVVMDSTGWSVEKTVDEIIKLVYKRRPRTKIRTE</sequence>
<dbReference type="CDD" id="cd02019">
    <property type="entry name" value="NK"/>
    <property type="match status" value="1"/>
</dbReference>
<reference evidence="11 12" key="1">
    <citation type="submission" date="2020-04" db="EMBL/GenBank/DDBJ databases">
        <title>Perkinsus olseni comparative genomics.</title>
        <authorList>
            <person name="Bogema D.R."/>
        </authorList>
    </citation>
    <scope>NUCLEOTIDE SEQUENCE [LARGE SCALE GENOMIC DNA]</scope>
    <source>
        <strain evidence="11">ATCC PRA-179</strain>
    </source>
</reference>
<protein>
    <recommendedName>
        <fullName evidence="2">(d)CMP kinase</fullName>
        <ecNumber evidence="2">2.7.4.25</ecNumber>
    </recommendedName>
</protein>
<dbReference type="CDD" id="cd02020">
    <property type="entry name" value="CMPK"/>
    <property type="match status" value="1"/>
</dbReference>
<keyword evidence="9" id="KW-0812">Transmembrane</keyword>
<accession>A0A7J6LD36</accession>
<feature type="transmembrane region" description="Helical" evidence="9">
    <location>
        <begin position="83"/>
        <end position="100"/>
    </location>
</feature>
<dbReference type="NCBIfam" id="TIGR00017">
    <property type="entry name" value="cmk"/>
    <property type="match status" value="1"/>
</dbReference>
<evidence type="ECO:0000313" key="12">
    <source>
        <dbReference type="Proteomes" id="UP000570595"/>
    </source>
</evidence>
<dbReference type="Gene3D" id="3.40.50.300">
    <property type="entry name" value="P-loop containing nucleotide triphosphate hydrolases"/>
    <property type="match status" value="1"/>
</dbReference>
<dbReference type="InterPro" id="IPR003136">
    <property type="entry name" value="Cytidylate_kin"/>
</dbReference>
<evidence type="ECO:0000256" key="5">
    <source>
        <dbReference type="ARBA" id="ARBA00022777"/>
    </source>
</evidence>
<dbReference type="AlphaFoldDB" id="A0A7J6LD36"/>
<dbReference type="GO" id="GO:0006139">
    <property type="term" value="P:nucleobase-containing compound metabolic process"/>
    <property type="evidence" value="ECO:0007669"/>
    <property type="project" value="InterPro"/>
</dbReference>
<evidence type="ECO:0000256" key="4">
    <source>
        <dbReference type="ARBA" id="ARBA00022741"/>
    </source>
</evidence>
<dbReference type="OrthoDB" id="10263145at2759"/>
<comment type="catalytic activity">
    <reaction evidence="8">
        <text>CMP + ATP = CDP + ADP</text>
        <dbReference type="Rhea" id="RHEA:11600"/>
        <dbReference type="ChEBI" id="CHEBI:30616"/>
        <dbReference type="ChEBI" id="CHEBI:58069"/>
        <dbReference type="ChEBI" id="CHEBI:60377"/>
        <dbReference type="ChEBI" id="CHEBI:456216"/>
        <dbReference type="EC" id="2.7.4.25"/>
    </reaction>
</comment>